<keyword evidence="2" id="KW-1185">Reference proteome</keyword>
<reference evidence="1 2" key="1">
    <citation type="submission" date="2018-02" db="EMBL/GenBank/DDBJ databases">
        <title>Draft genome sequence of Ochrobactrum oryzae found in Brazil.</title>
        <authorList>
            <person name="Cerdeira L."/>
            <person name="Andrade F."/>
            <person name="Zacariotto T."/>
            <person name="Barbosa B."/>
            <person name="Santos S."/>
            <person name="Cassetari V."/>
            <person name="Lincopan N."/>
        </authorList>
    </citation>
    <scope>NUCLEOTIDE SEQUENCE [LARGE SCALE GENOMIC DNA]</scope>
    <source>
        <strain evidence="1 2">OA447</strain>
    </source>
</reference>
<organism evidence="1 2">
    <name type="scientific">Brucella oryzae</name>
    <dbReference type="NCBI Taxonomy" id="335286"/>
    <lineage>
        <taxon>Bacteria</taxon>
        <taxon>Pseudomonadati</taxon>
        <taxon>Pseudomonadota</taxon>
        <taxon>Alphaproteobacteria</taxon>
        <taxon>Hyphomicrobiales</taxon>
        <taxon>Brucellaceae</taxon>
        <taxon>Brucella/Ochrobactrum group</taxon>
        <taxon>Brucella</taxon>
    </lineage>
</organism>
<sequence>MGLNLSVPDPPANGAFLRSGAHVLNVRCAPVLESHHFRHVMNRNLINPLRMSSQQSRPRGGFVLCCFRSPSS</sequence>
<gene>
    <name evidence="1" type="ORF">C3731_16460</name>
</gene>
<evidence type="ECO:0000313" key="1">
    <source>
        <dbReference type="EMBL" id="PQA72491.1"/>
    </source>
</evidence>
<protein>
    <submittedName>
        <fullName evidence="1">Uncharacterized protein</fullName>
    </submittedName>
</protein>
<name>A0A2S7IWW3_9HYPH</name>
<evidence type="ECO:0000313" key="2">
    <source>
        <dbReference type="Proteomes" id="UP000238493"/>
    </source>
</evidence>
<dbReference type="EMBL" id="PTRC01000028">
    <property type="protein sequence ID" value="PQA72491.1"/>
    <property type="molecule type" value="Genomic_DNA"/>
</dbReference>
<accession>A0A2S7IWW3</accession>
<dbReference type="AlphaFoldDB" id="A0A2S7IWW3"/>
<proteinExistence type="predicted"/>
<comment type="caution">
    <text evidence="1">The sequence shown here is derived from an EMBL/GenBank/DDBJ whole genome shotgun (WGS) entry which is preliminary data.</text>
</comment>
<dbReference type="Proteomes" id="UP000238493">
    <property type="component" value="Unassembled WGS sequence"/>
</dbReference>